<feature type="transmembrane region" description="Helical" evidence="8">
    <location>
        <begin position="78"/>
        <end position="95"/>
    </location>
</feature>
<keyword evidence="5 8" id="KW-0812">Transmembrane</keyword>
<reference evidence="11" key="1">
    <citation type="submission" date="2018-05" db="EMBL/GenBank/DDBJ databases">
        <authorList>
            <person name="Liu B.-T."/>
        </authorList>
    </citation>
    <scope>NUCLEOTIDE SEQUENCE [LARGE SCALE GENOMIC DNA]</scope>
    <source>
        <strain evidence="11">WD6-1</strain>
    </source>
</reference>
<feature type="transmembrane region" description="Helical" evidence="8">
    <location>
        <begin position="163"/>
        <end position="184"/>
    </location>
</feature>
<dbReference type="PANTHER" id="PTHR23522">
    <property type="entry name" value="BLL5896 PROTEIN"/>
    <property type="match status" value="1"/>
</dbReference>
<dbReference type="AlphaFoldDB" id="A0A2U2BST9"/>
<evidence type="ECO:0000256" key="3">
    <source>
        <dbReference type="ARBA" id="ARBA00022475"/>
    </source>
</evidence>
<dbReference type="GO" id="GO:0015528">
    <property type="term" value="F:lactose:proton symporter activity"/>
    <property type="evidence" value="ECO:0007669"/>
    <property type="project" value="TreeGrafter"/>
</dbReference>
<dbReference type="GO" id="GO:0005886">
    <property type="term" value="C:plasma membrane"/>
    <property type="evidence" value="ECO:0007669"/>
    <property type="project" value="UniProtKB-SubCell"/>
</dbReference>
<feature type="transmembrane region" description="Helical" evidence="8">
    <location>
        <begin position="363"/>
        <end position="381"/>
    </location>
</feature>
<feature type="transmembrane region" description="Helical" evidence="8">
    <location>
        <begin position="296"/>
        <end position="316"/>
    </location>
</feature>
<keyword evidence="2" id="KW-0813">Transport</keyword>
<evidence type="ECO:0000256" key="5">
    <source>
        <dbReference type="ARBA" id="ARBA00022692"/>
    </source>
</evidence>
<feature type="domain" description="Major facilitator superfamily associated" evidence="9">
    <location>
        <begin position="13"/>
        <end position="360"/>
    </location>
</feature>
<dbReference type="SUPFAM" id="SSF103473">
    <property type="entry name" value="MFS general substrate transporter"/>
    <property type="match status" value="1"/>
</dbReference>
<gene>
    <name evidence="10" type="ORF">DDZ18_10220</name>
</gene>
<dbReference type="Gene3D" id="1.20.1250.20">
    <property type="entry name" value="MFS general substrate transporter like domains"/>
    <property type="match status" value="2"/>
</dbReference>
<keyword evidence="7 8" id="KW-0472">Membrane</keyword>
<evidence type="ECO:0000313" key="11">
    <source>
        <dbReference type="Proteomes" id="UP000245168"/>
    </source>
</evidence>
<feature type="transmembrane region" description="Helical" evidence="8">
    <location>
        <begin position="101"/>
        <end position="123"/>
    </location>
</feature>
<keyword evidence="11" id="KW-1185">Reference proteome</keyword>
<dbReference type="PIRSF" id="PIRSF004925">
    <property type="entry name" value="HcaT"/>
    <property type="match status" value="1"/>
</dbReference>
<feature type="transmembrane region" description="Helical" evidence="8">
    <location>
        <begin position="272"/>
        <end position="290"/>
    </location>
</feature>
<sequence>MPDRGLLFSPAFRFALFYGAFYLGFGAYLPYMPVWFESRGLSPEMIGAAAAAGMAGRVLAAPLGALWSDRAPRRRDSVIAFAAAALLLLLAFEPARSPWLIVALAGLAGAAVTGVIPLIDAFAMGEARRVGFAFGPARAIGSATFIVGNIGCGALISRLGGEAALAWAAAGAGAALLAAIALPAGRREAGAPRPSAFSGASALLGGGLPLAFAASALIQGAHGFYYGFSAVAWRAQGVSGEAVGALWATGVAAEIVFFALSTRVFRRWSPAGLMALGGAASLARWGLLALSPPLVLLFPLQCLHAFTFAATYLGFLRHASAHAPERFAATAQAINSALSGGLVLAGATLASGIAYGAFGAGGFALMAAPAGVGLGLALVLARRGAKAS</sequence>
<keyword evidence="4" id="KW-0997">Cell inner membrane</keyword>
<comment type="subcellular location">
    <subcellularLocation>
        <location evidence="1">Cell inner membrane</location>
        <topology evidence="1">Multi-pass membrane protein</topology>
    </subcellularLocation>
</comment>
<accession>A0A2U2BST9</accession>
<feature type="transmembrane region" description="Helical" evidence="8">
    <location>
        <begin position="12"/>
        <end position="33"/>
    </location>
</feature>
<keyword evidence="6 8" id="KW-1133">Transmembrane helix</keyword>
<dbReference type="OrthoDB" id="9150135at2"/>
<proteinExistence type="predicted"/>
<name>A0A2U2BST9_9PROT</name>
<dbReference type="InterPro" id="IPR036259">
    <property type="entry name" value="MFS_trans_sf"/>
</dbReference>
<dbReference type="RefSeq" id="WP_109253291.1">
    <property type="nucleotide sequence ID" value="NZ_QEXV01000004.1"/>
</dbReference>
<feature type="transmembrane region" description="Helical" evidence="8">
    <location>
        <begin position="238"/>
        <end position="260"/>
    </location>
</feature>
<evidence type="ECO:0000259" key="9">
    <source>
        <dbReference type="Pfam" id="PF12832"/>
    </source>
</evidence>
<evidence type="ECO:0000256" key="1">
    <source>
        <dbReference type="ARBA" id="ARBA00004429"/>
    </source>
</evidence>
<organism evidence="10 11">
    <name type="scientific">Marinicauda salina</name>
    <dbReference type="NCBI Taxonomy" id="2135793"/>
    <lineage>
        <taxon>Bacteria</taxon>
        <taxon>Pseudomonadati</taxon>
        <taxon>Pseudomonadota</taxon>
        <taxon>Alphaproteobacteria</taxon>
        <taxon>Maricaulales</taxon>
        <taxon>Maricaulaceae</taxon>
        <taxon>Marinicauda</taxon>
    </lineage>
</organism>
<evidence type="ECO:0000256" key="6">
    <source>
        <dbReference type="ARBA" id="ARBA00022989"/>
    </source>
</evidence>
<comment type="caution">
    <text evidence="10">The sequence shown here is derived from an EMBL/GenBank/DDBJ whole genome shotgun (WGS) entry which is preliminary data.</text>
</comment>
<dbReference type="Proteomes" id="UP000245168">
    <property type="component" value="Unassembled WGS sequence"/>
</dbReference>
<dbReference type="GO" id="GO:0030395">
    <property type="term" value="F:lactose binding"/>
    <property type="evidence" value="ECO:0007669"/>
    <property type="project" value="TreeGrafter"/>
</dbReference>
<feature type="transmembrane region" description="Helical" evidence="8">
    <location>
        <begin position="45"/>
        <end position="66"/>
    </location>
</feature>
<protein>
    <submittedName>
        <fullName evidence="10">MFS transporter</fullName>
    </submittedName>
</protein>
<feature type="transmembrane region" description="Helical" evidence="8">
    <location>
        <begin position="135"/>
        <end position="157"/>
    </location>
</feature>
<feature type="transmembrane region" description="Helical" evidence="8">
    <location>
        <begin position="196"/>
        <end position="218"/>
    </location>
</feature>
<feature type="transmembrane region" description="Helical" evidence="8">
    <location>
        <begin position="337"/>
        <end position="357"/>
    </location>
</feature>
<dbReference type="EMBL" id="QEXV01000004">
    <property type="protein sequence ID" value="PWE17067.1"/>
    <property type="molecule type" value="Genomic_DNA"/>
</dbReference>
<evidence type="ECO:0000256" key="8">
    <source>
        <dbReference type="SAM" id="Phobius"/>
    </source>
</evidence>
<keyword evidence="3" id="KW-1003">Cell membrane</keyword>
<evidence type="ECO:0000313" key="10">
    <source>
        <dbReference type="EMBL" id="PWE17067.1"/>
    </source>
</evidence>
<evidence type="ECO:0000256" key="7">
    <source>
        <dbReference type="ARBA" id="ARBA00023136"/>
    </source>
</evidence>
<evidence type="ECO:0000256" key="4">
    <source>
        <dbReference type="ARBA" id="ARBA00022519"/>
    </source>
</evidence>
<dbReference type="InterPro" id="IPR026032">
    <property type="entry name" value="HcaT-like"/>
</dbReference>
<dbReference type="InterPro" id="IPR024989">
    <property type="entry name" value="MFS_assoc_dom"/>
</dbReference>
<evidence type="ECO:0000256" key="2">
    <source>
        <dbReference type="ARBA" id="ARBA00022448"/>
    </source>
</evidence>
<dbReference type="NCBIfam" id="NF037955">
    <property type="entry name" value="mfs"/>
    <property type="match status" value="1"/>
</dbReference>
<dbReference type="Pfam" id="PF12832">
    <property type="entry name" value="MFS_1_like"/>
    <property type="match status" value="1"/>
</dbReference>
<dbReference type="PANTHER" id="PTHR23522:SF10">
    <property type="entry name" value="3-PHENYLPROPIONIC ACID TRANSPORTER-RELATED"/>
    <property type="match status" value="1"/>
</dbReference>